<dbReference type="SUPFAM" id="SSF54928">
    <property type="entry name" value="RNA-binding domain, RBD"/>
    <property type="match status" value="1"/>
</dbReference>
<name>A0A833QI73_9POAL</name>
<feature type="domain" description="RRM" evidence="2">
    <location>
        <begin position="176"/>
        <end position="214"/>
    </location>
</feature>
<dbReference type="Pfam" id="PF07734">
    <property type="entry name" value="FBA_1"/>
    <property type="match status" value="1"/>
</dbReference>
<feature type="region of interest" description="Disordered" evidence="1">
    <location>
        <begin position="1"/>
        <end position="49"/>
    </location>
</feature>
<evidence type="ECO:0000256" key="1">
    <source>
        <dbReference type="SAM" id="MobiDB-lite"/>
    </source>
</evidence>
<dbReference type="PANTHER" id="PTHR35546:SF111">
    <property type="entry name" value="OS12G0275600 PROTEIN"/>
    <property type="match status" value="1"/>
</dbReference>
<dbReference type="Proteomes" id="UP000623129">
    <property type="component" value="Unassembled WGS sequence"/>
</dbReference>
<accession>A0A833QI73</accession>
<dbReference type="AlphaFoldDB" id="A0A833QI73"/>
<feature type="compositionally biased region" description="Basic residues" evidence="1">
    <location>
        <begin position="106"/>
        <end position="115"/>
    </location>
</feature>
<protein>
    <submittedName>
        <fullName evidence="4">F-box protein</fullName>
    </submittedName>
</protein>
<dbReference type="InterPro" id="IPR006527">
    <property type="entry name" value="F-box-assoc_dom_typ1"/>
</dbReference>
<organism evidence="4 5">
    <name type="scientific">Carex littledalei</name>
    <dbReference type="NCBI Taxonomy" id="544730"/>
    <lineage>
        <taxon>Eukaryota</taxon>
        <taxon>Viridiplantae</taxon>
        <taxon>Streptophyta</taxon>
        <taxon>Embryophyta</taxon>
        <taxon>Tracheophyta</taxon>
        <taxon>Spermatophyta</taxon>
        <taxon>Magnoliopsida</taxon>
        <taxon>Liliopsida</taxon>
        <taxon>Poales</taxon>
        <taxon>Cyperaceae</taxon>
        <taxon>Cyperoideae</taxon>
        <taxon>Cariceae</taxon>
        <taxon>Carex</taxon>
        <taxon>Carex subgen. Euthyceras</taxon>
    </lineage>
</organism>
<comment type="caution">
    <text evidence="4">The sequence shown here is derived from an EMBL/GenBank/DDBJ whole genome shotgun (WGS) entry which is preliminary data.</text>
</comment>
<feature type="compositionally biased region" description="Low complexity" evidence="1">
    <location>
        <begin position="27"/>
        <end position="40"/>
    </location>
</feature>
<dbReference type="InterPro" id="IPR000504">
    <property type="entry name" value="RRM_dom"/>
</dbReference>
<dbReference type="Gene3D" id="3.30.70.330">
    <property type="match status" value="1"/>
</dbReference>
<dbReference type="InterPro" id="IPR055290">
    <property type="entry name" value="At3g26010-like"/>
</dbReference>
<feature type="compositionally biased region" description="Basic and acidic residues" evidence="1">
    <location>
        <begin position="132"/>
        <end position="168"/>
    </location>
</feature>
<dbReference type="GO" id="GO:0003723">
    <property type="term" value="F:RNA binding"/>
    <property type="evidence" value="ECO:0007669"/>
    <property type="project" value="InterPro"/>
</dbReference>
<feature type="region of interest" description="Disordered" evidence="1">
    <location>
        <begin position="85"/>
        <end position="168"/>
    </location>
</feature>
<dbReference type="InterPro" id="IPR035979">
    <property type="entry name" value="RBD_domain_sf"/>
</dbReference>
<evidence type="ECO:0000313" key="4">
    <source>
        <dbReference type="EMBL" id="KAF3320661.1"/>
    </source>
</evidence>
<sequence length="600" mass="68303">MAREEENLSVTLEGSDQDEEMPTVSEALASATATASSSDDSGLEEEADELRIQALEQALRRQPLDYDSHLQVTTRLNDVMLFKAQQKSKGKIDHSSVSVKETTRSPLKRKTKQKSSAKAQPPAKKRKQNAPKIEEKPQPDHGRVEVDSEKQLEKEEESKEIEKPKPESYNDQCTAFVSSLNLQTKEEDLKSFFSDCGSVTAVQLVRDKVIGKSRVSSSKRHIDFPDHLLHKKILPCLPFKYLNRLKCISKELHSLISTDAKFAADQSRSADTSSSGFVYMSTDGILSFFPDPTLIGVPDPSLNFLNPTSFYDEINIVSCTNGLLLLDCEFSHKTSLCVCNPATKEMVFVPISVGWSKYFVYKMGLAYDPCELPDRFTIVHPHYNIDGYVYQFNVFCSDTGKWTRSRTSVCVGPYLPANKAVCAKGVIYWECREYLLWYDTKRDLAGSLLWPLMKPLIEEMFHLGVYAGEITCCLTWVGGIKVWRLTGGSCWDRLHATSWDSMLDALNFCEGMQLCRKSQSEMFFGRHIIFPVGFDGQFVYITVRLRKDKLNQSRFFRWETATGRVEERSRIAIWEPWYMNTIFKYANSMARVPQILKETS</sequence>
<proteinExistence type="predicted"/>
<dbReference type="Pfam" id="PF00076">
    <property type="entry name" value="RRM_1"/>
    <property type="match status" value="1"/>
</dbReference>
<dbReference type="EMBL" id="SWLB01000028">
    <property type="protein sequence ID" value="KAF3320661.1"/>
    <property type="molecule type" value="Genomic_DNA"/>
</dbReference>
<gene>
    <name evidence="4" type="ORF">FCM35_KLT14795</name>
</gene>
<evidence type="ECO:0000313" key="5">
    <source>
        <dbReference type="Proteomes" id="UP000623129"/>
    </source>
</evidence>
<evidence type="ECO:0000259" key="3">
    <source>
        <dbReference type="Pfam" id="PF07734"/>
    </source>
</evidence>
<reference evidence="4" key="1">
    <citation type="submission" date="2020-01" db="EMBL/GenBank/DDBJ databases">
        <title>Genome sequence of Kobresia littledalei, the first chromosome-level genome in the family Cyperaceae.</title>
        <authorList>
            <person name="Qu G."/>
        </authorList>
    </citation>
    <scope>NUCLEOTIDE SEQUENCE</scope>
    <source>
        <strain evidence="4">C.B.Clarke</strain>
        <tissue evidence="4">Leaf</tissue>
    </source>
</reference>
<evidence type="ECO:0000259" key="2">
    <source>
        <dbReference type="Pfam" id="PF00076"/>
    </source>
</evidence>
<dbReference type="PANTHER" id="PTHR35546">
    <property type="entry name" value="F-BOX PROTEIN INTERACTION DOMAIN PROTEIN-RELATED"/>
    <property type="match status" value="1"/>
</dbReference>
<keyword evidence="5" id="KW-1185">Reference proteome</keyword>
<dbReference type="InterPro" id="IPR012677">
    <property type="entry name" value="Nucleotide-bd_a/b_plait_sf"/>
</dbReference>
<dbReference type="OrthoDB" id="360390at2759"/>
<feature type="domain" description="F-box associated beta-propeller type 1" evidence="3">
    <location>
        <begin position="311"/>
        <end position="483"/>
    </location>
</feature>